<proteinExistence type="predicted"/>
<accession>A0AAN7A2M4</accession>
<keyword evidence="2" id="KW-1185">Reference proteome</keyword>
<organism evidence="1 2">
    <name type="scientific">Triangularia setosa</name>
    <dbReference type="NCBI Taxonomy" id="2587417"/>
    <lineage>
        <taxon>Eukaryota</taxon>
        <taxon>Fungi</taxon>
        <taxon>Dikarya</taxon>
        <taxon>Ascomycota</taxon>
        <taxon>Pezizomycotina</taxon>
        <taxon>Sordariomycetes</taxon>
        <taxon>Sordariomycetidae</taxon>
        <taxon>Sordariales</taxon>
        <taxon>Podosporaceae</taxon>
        <taxon>Triangularia</taxon>
    </lineage>
</organism>
<gene>
    <name evidence="1" type="ORF">QBC36DRAFT_86841</name>
</gene>
<evidence type="ECO:0000313" key="1">
    <source>
        <dbReference type="EMBL" id="KAK4171833.1"/>
    </source>
</evidence>
<name>A0AAN7A2M4_9PEZI</name>
<dbReference type="Proteomes" id="UP001302321">
    <property type="component" value="Unassembled WGS sequence"/>
</dbReference>
<protein>
    <submittedName>
        <fullName evidence="1">Uncharacterized protein</fullName>
    </submittedName>
</protein>
<comment type="caution">
    <text evidence="1">The sequence shown here is derived from an EMBL/GenBank/DDBJ whole genome shotgun (WGS) entry which is preliminary data.</text>
</comment>
<evidence type="ECO:0000313" key="2">
    <source>
        <dbReference type="Proteomes" id="UP001302321"/>
    </source>
</evidence>
<sequence length="87" mass="9625">MTQNITIIDTSTRLSALLNDLVDLLTNPPSLCVDFDLEGGALSRCEALTILTIHVHPTNRTYLVEVYTLQSEAFFAPVESNPETTMK</sequence>
<dbReference type="EMBL" id="MU866498">
    <property type="protein sequence ID" value="KAK4171833.1"/>
    <property type="molecule type" value="Genomic_DNA"/>
</dbReference>
<reference evidence="1" key="1">
    <citation type="journal article" date="2023" name="Mol. Phylogenet. Evol.">
        <title>Genome-scale phylogeny and comparative genomics of the fungal order Sordariales.</title>
        <authorList>
            <person name="Hensen N."/>
            <person name="Bonometti L."/>
            <person name="Westerberg I."/>
            <person name="Brannstrom I.O."/>
            <person name="Guillou S."/>
            <person name="Cros-Aarteil S."/>
            <person name="Calhoun S."/>
            <person name="Haridas S."/>
            <person name="Kuo A."/>
            <person name="Mondo S."/>
            <person name="Pangilinan J."/>
            <person name="Riley R."/>
            <person name="LaButti K."/>
            <person name="Andreopoulos B."/>
            <person name="Lipzen A."/>
            <person name="Chen C."/>
            <person name="Yan M."/>
            <person name="Daum C."/>
            <person name="Ng V."/>
            <person name="Clum A."/>
            <person name="Steindorff A."/>
            <person name="Ohm R.A."/>
            <person name="Martin F."/>
            <person name="Silar P."/>
            <person name="Natvig D.O."/>
            <person name="Lalanne C."/>
            <person name="Gautier V."/>
            <person name="Ament-Velasquez S.L."/>
            <person name="Kruys A."/>
            <person name="Hutchinson M.I."/>
            <person name="Powell A.J."/>
            <person name="Barry K."/>
            <person name="Miller A.N."/>
            <person name="Grigoriev I.V."/>
            <person name="Debuchy R."/>
            <person name="Gladieux P."/>
            <person name="Hiltunen Thoren M."/>
            <person name="Johannesson H."/>
        </authorList>
    </citation>
    <scope>NUCLEOTIDE SEQUENCE</scope>
    <source>
        <strain evidence="1">CBS 892.96</strain>
    </source>
</reference>
<dbReference type="AlphaFoldDB" id="A0AAN7A2M4"/>
<reference evidence="1" key="2">
    <citation type="submission" date="2023-05" db="EMBL/GenBank/DDBJ databases">
        <authorList>
            <consortium name="Lawrence Berkeley National Laboratory"/>
            <person name="Steindorff A."/>
            <person name="Hensen N."/>
            <person name="Bonometti L."/>
            <person name="Westerberg I."/>
            <person name="Brannstrom I.O."/>
            <person name="Guillou S."/>
            <person name="Cros-Aarteil S."/>
            <person name="Calhoun S."/>
            <person name="Haridas S."/>
            <person name="Kuo A."/>
            <person name="Mondo S."/>
            <person name="Pangilinan J."/>
            <person name="Riley R."/>
            <person name="Labutti K."/>
            <person name="Andreopoulos B."/>
            <person name="Lipzen A."/>
            <person name="Chen C."/>
            <person name="Yanf M."/>
            <person name="Daum C."/>
            <person name="Ng V."/>
            <person name="Clum A."/>
            <person name="Ohm R."/>
            <person name="Martin F."/>
            <person name="Silar P."/>
            <person name="Natvig D."/>
            <person name="Lalanne C."/>
            <person name="Gautier V."/>
            <person name="Ament-Velasquez S.L."/>
            <person name="Kruys A."/>
            <person name="Hutchinson M.I."/>
            <person name="Powell A.J."/>
            <person name="Barry K."/>
            <person name="Miller A.N."/>
            <person name="Grigoriev I.V."/>
            <person name="Debuchy R."/>
            <person name="Gladieux P."/>
            <person name="Thoren M.H."/>
            <person name="Johannesson H."/>
        </authorList>
    </citation>
    <scope>NUCLEOTIDE SEQUENCE</scope>
    <source>
        <strain evidence="1">CBS 892.96</strain>
    </source>
</reference>